<feature type="region of interest" description="Disordered" evidence="5">
    <location>
        <begin position="68"/>
        <end position="94"/>
    </location>
</feature>
<evidence type="ECO:0000256" key="4">
    <source>
        <dbReference type="ARBA" id="ARBA00023180"/>
    </source>
</evidence>
<dbReference type="InterPro" id="IPR017878">
    <property type="entry name" value="TB_dom"/>
</dbReference>
<dbReference type="EMBL" id="JAHRIO010081439">
    <property type="protein sequence ID" value="MEQ2185400.1"/>
    <property type="molecule type" value="Genomic_DNA"/>
</dbReference>
<evidence type="ECO:0000256" key="2">
    <source>
        <dbReference type="ARBA" id="ARBA00022737"/>
    </source>
</evidence>
<protein>
    <recommendedName>
        <fullName evidence="6">TB domain-containing protein</fullName>
    </recommendedName>
</protein>
<comment type="caution">
    <text evidence="7">The sequence shown here is derived from an EMBL/GenBank/DDBJ whole genome shotgun (WGS) entry which is preliminary data.</text>
</comment>
<name>A0ABV0PPG8_9TELE</name>
<proteinExistence type="predicted"/>
<evidence type="ECO:0000313" key="7">
    <source>
        <dbReference type="EMBL" id="MEQ2185400.1"/>
    </source>
</evidence>
<feature type="domain" description="TB" evidence="6">
    <location>
        <begin position="129"/>
        <end position="170"/>
    </location>
</feature>
<dbReference type="InterPro" id="IPR036773">
    <property type="entry name" value="TB_dom_sf"/>
</dbReference>
<dbReference type="Gene3D" id="3.90.290.10">
    <property type="entry name" value="TGF-beta binding (TB) domain"/>
    <property type="match status" value="1"/>
</dbReference>
<organism evidence="7 8">
    <name type="scientific">Goodea atripinnis</name>
    <dbReference type="NCBI Taxonomy" id="208336"/>
    <lineage>
        <taxon>Eukaryota</taxon>
        <taxon>Metazoa</taxon>
        <taxon>Chordata</taxon>
        <taxon>Craniata</taxon>
        <taxon>Vertebrata</taxon>
        <taxon>Euteleostomi</taxon>
        <taxon>Actinopterygii</taxon>
        <taxon>Neopterygii</taxon>
        <taxon>Teleostei</taxon>
        <taxon>Neoteleostei</taxon>
        <taxon>Acanthomorphata</taxon>
        <taxon>Ovalentaria</taxon>
        <taxon>Atherinomorphae</taxon>
        <taxon>Cyprinodontiformes</taxon>
        <taxon>Goodeidae</taxon>
        <taxon>Goodea</taxon>
    </lineage>
</organism>
<dbReference type="PROSITE" id="PS51364">
    <property type="entry name" value="TB"/>
    <property type="match status" value="1"/>
</dbReference>
<dbReference type="Proteomes" id="UP001476798">
    <property type="component" value="Unassembled WGS sequence"/>
</dbReference>
<evidence type="ECO:0000256" key="3">
    <source>
        <dbReference type="ARBA" id="ARBA00023157"/>
    </source>
</evidence>
<evidence type="ECO:0000313" key="8">
    <source>
        <dbReference type="Proteomes" id="UP001476798"/>
    </source>
</evidence>
<keyword evidence="8" id="KW-1185">Reference proteome</keyword>
<keyword evidence="1" id="KW-0732">Signal</keyword>
<keyword evidence="2" id="KW-0677">Repeat</keyword>
<feature type="compositionally biased region" description="Low complexity" evidence="5">
    <location>
        <begin position="72"/>
        <end position="90"/>
    </location>
</feature>
<evidence type="ECO:0000259" key="6">
    <source>
        <dbReference type="PROSITE" id="PS51364"/>
    </source>
</evidence>
<accession>A0ABV0PPG8</accession>
<reference evidence="7 8" key="1">
    <citation type="submission" date="2021-06" db="EMBL/GenBank/DDBJ databases">
        <authorList>
            <person name="Palmer J.M."/>
        </authorList>
    </citation>
    <scope>NUCLEOTIDE SEQUENCE [LARGE SCALE GENOMIC DNA]</scope>
    <source>
        <strain evidence="7 8">GA_2019</strain>
        <tissue evidence="7">Muscle</tissue>
    </source>
</reference>
<evidence type="ECO:0000256" key="5">
    <source>
        <dbReference type="SAM" id="MobiDB-lite"/>
    </source>
</evidence>
<sequence>MPIHNGHQQHQQSSVAYGQAQIVSTHTLPLTNSHGQTPVFNPGIVNIHIKHPPEASVQVHQVSQLDNYSNNGHQQQRSHSGSSSSSSYSYHHSESSQKIQQHGYNIVHPNEHGHNVPHYQPVTSKNTLGRCFQETAAGQCGKALPGLTKLEQCCATIGTSWGFHKCQTCPNKPCKFNPDIVKICFSLCVLVGNNQCAHFSCLKAQ</sequence>
<dbReference type="SUPFAM" id="SSF57581">
    <property type="entry name" value="TB module/8-cys domain"/>
    <property type="match status" value="1"/>
</dbReference>
<evidence type="ECO:0000256" key="1">
    <source>
        <dbReference type="ARBA" id="ARBA00022729"/>
    </source>
</evidence>
<keyword evidence="4" id="KW-0325">Glycoprotein</keyword>
<gene>
    <name evidence="7" type="ORF">GOODEAATRI_017829</name>
</gene>
<dbReference type="Pfam" id="PF00683">
    <property type="entry name" value="TB"/>
    <property type="match status" value="1"/>
</dbReference>
<keyword evidence="3" id="KW-1015">Disulfide bond</keyword>